<comment type="caution">
    <text evidence="2">The sequence shown here is derived from an EMBL/GenBank/DDBJ whole genome shotgun (WGS) entry which is preliminary data.</text>
</comment>
<sequence>MRRPTATKLSARQQGSTRQTAMARQKRSHRDGSLAPPIDNVWRKVIRLHTCIVIFVNRAQRRAAQPQRPQPPTIIIAILRAPTG</sequence>
<dbReference type="Proteomes" id="UP000078240">
    <property type="component" value="Unassembled WGS sequence"/>
</dbReference>
<feature type="compositionally biased region" description="Polar residues" evidence="1">
    <location>
        <begin position="7"/>
        <end position="22"/>
    </location>
</feature>
<dbReference type="AlphaFoldDB" id="A0A179GRC4"/>
<dbReference type="EMBL" id="LSBH01000004">
    <property type="protein sequence ID" value="OAQ80465.1"/>
    <property type="molecule type" value="Genomic_DNA"/>
</dbReference>
<organism evidence="2 3">
    <name type="scientific">Purpureocillium lilacinum</name>
    <name type="common">Paecilomyces lilacinus</name>
    <dbReference type="NCBI Taxonomy" id="33203"/>
    <lineage>
        <taxon>Eukaryota</taxon>
        <taxon>Fungi</taxon>
        <taxon>Dikarya</taxon>
        <taxon>Ascomycota</taxon>
        <taxon>Pezizomycotina</taxon>
        <taxon>Sordariomycetes</taxon>
        <taxon>Hypocreomycetidae</taxon>
        <taxon>Hypocreales</taxon>
        <taxon>Ophiocordycipitaceae</taxon>
        <taxon>Purpureocillium</taxon>
    </lineage>
</organism>
<evidence type="ECO:0000313" key="2">
    <source>
        <dbReference type="EMBL" id="OAQ80465.1"/>
    </source>
</evidence>
<evidence type="ECO:0000256" key="1">
    <source>
        <dbReference type="SAM" id="MobiDB-lite"/>
    </source>
</evidence>
<gene>
    <name evidence="2" type="ORF">VFPBJ_06050</name>
</gene>
<proteinExistence type="predicted"/>
<feature type="region of interest" description="Disordered" evidence="1">
    <location>
        <begin position="1"/>
        <end position="36"/>
    </location>
</feature>
<protein>
    <submittedName>
        <fullName evidence="2">Uncharacterized protein</fullName>
    </submittedName>
</protein>
<name>A0A179GRC4_PURLI</name>
<accession>A0A179GRC4</accession>
<reference evidence="2 3" key="1">
    <citation type="submission" date="2016-01" db="EMBL/GenBank/DDBJ databases">
        <title>Biosynthesis of antibiotic leucinostatins and their inhibition on Phytophthora in bio-control Purpureocillium lilacinum.</title>
        <authorList>
            <person name="Wang G."/>
            <person name="Liu Z."/>
            <person name="Lin R."/>
            <person name="Li E."/>
            <person name="Mao Z."/>
            <person name="Ling J."/>
            <person name="Yin W."/>
            <person name="Xie B."/>
        </authorList>
    </citation>
    <scope>NUCLEOTIDE SEQUENCE [LARGE SCALE GENOMIC DNA]</scope>
    <source>
        <strain evidence="2">PLBJ-1</strain>
    </source>
</reference>
<evidence type="ECO:0000313" key="3">
    <source>
        <dbReference type="Proteomes" id="UP000078240"/>
    </source>
</evidence>